<dbReference type="InterPro" id="IPR000719">
    <property type="entry name" value="Prot_kinase_dom"/>
</dbReference>
<keyword evidence="2" id="KW-0418">Kinase</keyword>
<dbReference type="GO" id="GO:0005634">
    <property type="term" value="C:nucleus"/>
    <property type="evidence" value="ECO:0007669"/>
    <property type="project" value="TreeGrafter"/>
</dbReference>
<sequence length="285" mass="33461">VYLVKQQFSNRFFAVKIFIKQKIQEEDQGYEAFYNEILLMKTCKQKNIIQLLEVWESNSSYYFVLPQCQGGSLLDCIQYTKKIEKNFSYKNEKTHQNQIITQKFIKQSMKQMLEALCHLKKQGIMHRDIKPDNILLQNQNDINICIIDFGLSTFQNIDKFLYQKCGTPGYVAPEIINMKEKDGKYTTQCDLFSLGCLLYFLLTKKPLFQGKNTKETVDLNKKCDVNFFQPEIRNQDPLGIIDPNKRITPEEALNHEYIQGFQDDDFQVPDDPLTKINLTCRDQIL</sequence>
<keyword evidence="2" id="KW-0808">Transferase</keyword>
<dbReference type="GO" id="GO:0004689">
    <property type="term" value="F:phosphorylase kinase activity"/>
    <property type="evidence" value="ECO:0007669"/>
    <property type="project" value="UniProtKB-EC"/>
</dbReference>
<organism evidence="2 3">
    <name type="scientific">Ichthyophthirius multifiliis</name>
    <name type="common">White spot disease agent</name>
    <name type="synonym">Ich</name>
    <dbReference type="NCBI Taxonomy" id="5932"/>
    <lineage>
        <taxon>Eukaryota</taxon>
        <taxon>Sar</taxon>
        <taxon>Alveolata</taxon>
        <taxon>Ciliophora</taxon>
        <taxon>Intramacronucleata</taxon>
        <taxon>Oligohymenophorea</taxon>
        <taxon>Hymenostomatida</taxon>
        <taxon>Ophryoglenina</taxon>
        <taxon>Ichthyophthirius</taxon>
    </lineage>
</organism>
<evidence type="ECO:0000259" key="1">
    <source>
        <dbReference type="PROSITE" id="PS50011"/>
    </source>
</evidence>
<feature type="non-terminal residue" evidence="2">
    <location>
        <position position="1"/>
    </location>
</feature>
<dbReference type="GO" id="GO:0044773">
    <property type="term" value="P:mitotic DNA damage checkpoint signaling"/>
    <property type="evidence" value="ECO:0007669"/>
    <property type="project" value="TreeGrafter"/>
</dbReference>
<protein>
    <submittedName>
        <fullName evidence="2">Protein kinase domain protein</fullName>
        <ecNumber evidence="2">2.7.11.19</ecNumber>
    </submittedName>
</protein>
<dbReference type="InterPro" id="IPR008271">
    <property type="entry name" value="Ser/Thr_kinase_AS"/>
</dbReference>
<dbReference type="InterPro" id="IPR011009">
    <property type="entry name" value="Kinase-like_dom_sf"/>
</dbReference>
<accession>G0QSK0</accession>
<dbReference type="RefSeq" id="XP_004035292.1">
    <property type="nucleotide sequence ID" value="XM_004035244.1"/>
</dbReference>
<dbReference type="GO" id="GO:0005524">
    <property type="term" value="F:ATP binding"/>
    <property type="evidence" value="ECO:0007669"/>
    <property type="project" value="InterPro"/>
</dbReference>
<feature type="domain" description="Protein kinase" evidence="1">
    <location>
        <begin position="1"/>
        <end position="258"/>
    </location>
</feature>
<dbReference type="PROSITE" id="PS00108">
    <property type="entry name" value="PROTEIN_KINASE_ST"/>
    <property type="match status" value="1"/>
</dbReference>
<dbReference type="PANTHER" id="PTHR44167:SF18">
    <property type="entry name" value="PROTEIN KINASE DOMAIN-CONTAINING PROTEIN"/>
    <property type="match status" value="1"/>
</dbReference>
<dbReference type="Proteomes" id="UP000008983">
    <property type="component" value="Unassembled WGS sequence"/>
</dbReference>
<evidence type="ECO:0000313" key="3">
    <source>
        <dbReference type="Proteomes" id="UP000008983"/>
    </source>
</evidence>
<dbReference type="InParanoid" id="G0QSK0"/>
<dbReference type="Pfam" id="PF00069">
    <property type="entry name" value="Pkinase"/>
    <property type="match status" value="1"/>
</dbReference>
<dbReference type="PROSITE" id="PS50011">
    <property type="entry name" value="PROTEIN_KINASE_DOM"/>
    <property type="match status" value="1"/>
</dbReference>
<reference evidence="2 3" key="1">
    <citation type="submission" date="2011-07" db="EMBL/GenBank/DDBJ databases">
        <authorList>
            <person name="Coyne R."/>
            <person name="Brami D."/>
            <person name="Johnson J."/>
            <person name="Hostetler J."/>
            <person name="Hannick L."/>
            <person name="Clark T."/>
            <person name="Cassidy-Hanley D."/>
            <person name="Inman J."/>
        </authorList>
    </citation>
    <scope>NUCLEOTIDE SEQUENCE [LARGE SCALE GENOMIC DNA]</scope>
    <source>
        <strain evidence="2 3">G5</strain>
    </source>
</reference>
<dbReference type="AlphaFoldDB" id="G0QSK0"/>
<dbReference type="PANTHER" id="PTHR44167">
    <property type="entry name" value="OVARIAN-SPECIFIC SERINE/THREONINE-PROTEIN KINASE LOK-RELATED"/>
    <property type="match status" value="1"/>
</dbReference>
<dbReference type="STRING" id="857967.G0QSK0"/>
<dbReference type="OrthoDB" id="319848at2759"/>
<dbReference type="Gene3D" id="3.30.200.20">
    <property type="entry name" value="Phosphorylase Kinase, domain 1"/>
    <property type="match status" value="1"/>
</dbReference>
<dbReference type="SUPFAM" id="SSF56112">
    <property type="entry name" value="Protein kinase-like (PK-like)"/>
    <property type="match status" value="1"/>
</dbReference>
<gene>
    <name evidence="2" type="ORF">IMG5_101610</name>
</gene>
<dbReference type="eggNOG" id="KOG0032">
    <property type="taxonomic scope" value="Eukaryota"/>
</dbReference>
<dbReference type="SMART" id="SM00220">
    <property type="entry name" value="S_TKc"/>
    <property type="match status" value="1"/>
</dbReference>
<proteinExistence type="predicted"/>
<dbReference type="Gene3D" id="1.10.510.10">
    <property type="entry name" value="Transferase(Phosphotransferase) domain 1"/>
    <property type="match status" value="1"/>
</dbReference>
<dbReference type="EMBL" id="GL983813">
    <property type="protein sequence ID" value="EGR31806.1"/>
    <property type="molecule type" value="Genomic_DNA"/>
</dbReference>
<keyword evidence="3" id="KW-1185">Reference proteome</keyword>
<dbReference type="EC" id="2.7.11.19" evidence="2"/>
<evidence type="ECO:0000313" key="2">
    <source>
        <dbReference type="EMBL" id="EGR31806.1"/>
    </source>
</evidence>
<name>G0QSK0_ICHMU</name>
<dbReference type="GO" id="GO:0005737">
    <property type="term" value="C:cytoplasm"/>
    <property type="evidence" value="ECO:0007669"/>
    <property type="project" value="TreeGrafter"/>
</dbReference>
<dbReference type="GeneID" id="14907954"/>